<dbReference type="AlphaFoldDB" id="A0A1G8A6C4"/>
<evidence type="ECO:0000313" key="2">
    <source>
        <dbReference type="EMBL" id="SDH15940.1"/>
    </source>
</evidence>
<sequence length="35" mass="3673">MMHMITPGFEPNQRSPFRGIAPVTPSFGATAPTAG</sequence>
<dbReference type="Proteomes" id="UP000199009">
    <property type="component" value="Chromosome I"/>
</dbReference>
<proteinExistence type="predicted"/>
<feature type="region of interest" description="Disordered" evidence="1">
    <location>
        <begin position="1"/>
        <end position="35"/>
    </location>
</feature>
<gene>
    <name evidence="2" type="ORF">SAMN04489810_2267</name>
</gene>
<evidence type="ECO:0000256" key="1">
    <source>
        <dbReference type="SAM" id="MobiDB-lite"/>
    </source>
</evidence>
<organism evidence="2 3">
    <name type="scientific">Microbacterium pygmaeum</name>
    <dbReference type="NCBI Taxonomy" id="370764"/>
    <lineage>
        <taxon>Bacteria</taxon>
        <taxon>Bacillati</taxon>
        <taxon>Actinomycetota</taxon>
        <taxon>Actinomycetes</taxon>
        <taxon>Micrococcales</taxon>
        <taxon>Microbacteriaceae</taxon>
        <taxon>Microbacterium</taxon>
    </lineage>
</organism>
<reference evidence="2 3" key="1">
    <citation type="submission" date="2016-10" db="EMBL/GenBank/DDBJ databases">
        <authorList>
            <person name="de Groot N.N."/>
        </authorList>
    </citation>
    <scope>NUCLEOTIDE SEQUENCE [LARGE SCALE GENOMIC DNA]</scope>
    <source>
        <strain evidence="2 3">DSM 23142</strain>
    </source>
</reference>
<dbReference type="STRING" id="370764.SAMN04489810_2267"/>
<accession>A0A1G8A6C4</accession>
<evidence type="ECO:0000313" key="3">
    <source>
        <dbReference type="Proteomes" id="UP000199009"/>
    </source>
</evidence>
<dbReference type="EMBL" id="LT629692">
    <property type="protein sequence ID" value="SDH15940.1"/>
    <property type="molecule type" value="Genomic_DNA"/>
</dbReference>
<name>A0A1G8A6C4_9MICO</name>
<protein>
    <submittedName>
        <fullName evidence="2">Uncharacterized protein</fullName>
    </submittedName>
</protein>
<keyword evidence="3" id="KW-1185">Reference proteome</keyword>